<name>A0A0B6Y4C6_9EUPU</name>
<dbReference type="AlphaFoldDB" id="A0A0B6Y4C6"/>
<organism evidence="1">
    <name type="scientific">Arion vulgaris</name>
    <dbReference type="NCBI Taxonomy" id="1028688"/>
    <lineage>
        <taxon>Eukaryota</taxon>
        <taxon>Metazoa</taxon>
        <taxon>Spiralia</taxon>
        <taxon>Lophotrochozoa</taxon>
        <taxon>Mollusca</taxon>
        <taxon>Gastropoda</taxon>
        <taxon>Heterobranchia</taxon>
        <taxon>Euthyneura</taxon>
        <taxon>Panpulmonata</taxon>
        <taxon>Eupulmonata</taxon>
        <taxon>Stylommatophora</taxon>
        <taxon>Helicina</taxon>
        <taxon>Arionoidea</taxon>
        <taxon>Arionidae</taxon>
        <taxon>Arion</taxon>
    </lineage>
</organism>
<sequence>WYLRGKIIKRAVRKSKIVFLNYRVTTTKLIAHCASDSVPWKFQSSSPARAKNIWCAHGTGLDYKKPCSFTW</sequence>
<protein>
    <submittedName>
        <fullName evidence="1">Uncharacterized protein</fullName>
    </submittedName>
</protein>
<accession>A0A0B6Y4C6</accession>
<dbReference type="EMBL" id="HACG01003515">
    <property type="protein sequence ID" value="CEK50380.1"/>
    <property type="molecule type" value="Transcribed_RNA"/>
</dbReference>
<gene>
    <name evidence="1" type="primary">ORF10604</name>
</gene>
<feature type="non-terminal residue" evidence="1">
    <location>
        <position position="1"/>
    </location>
</feature>
<proteinExistence type="predicted"/>
<feature type="non-terminal residue" evidence="1">
    <location>
        <position position="71"/>
    </location>
</feature>
<reference evidence="1" key="1">
    <citation type="submission" date="2014-12" db="EMBL/GenBank/DDBJ databases">
        <title>Insight into the proteome of Arion vulgaris.</title>
        <authorList>
            <person name="Aradska J."/>
            <person name="Bulat T."/>
            <person name="Smidak R."/>
            <person name="Sarate P."/>
            <person name="Gangsoo J."/>
            <person name="Sialana F."/>
            <person name="Bilban M."/>
            <person name="Lubec G."/>
        </authorList>
    </citation>
    <scope>NUCLEOTIDE SEQUENCE</scope>
    <source>
        <tissue evidence="1">Skin</tissue>
    </source>
</reference>
<evidence type="ECO:0000313" key="1">
    <source>
        <dbReference type="EMBL" id="CEK50380.1"/>
    </source>
</evidence>